<keyword evidence="7" id="KW-0479">Metal-binding</keyword>
<organism evidence="9 10">
    <name type="scientific">Podospora appendiculata</name>
    <dbReference type="NCBI Taxonomy" id="314037"/>
    <lineage>
        <taxon>Eukaryota</taxon>
        <taxon>Fungi</taxon>
        <taxon>Dikarya</taxon>
        <taxon>Ascomycota</taxon>
        <taxon>Pezizomycotina</taxon>
        <taxon>Sordariomycetes</taxon>
        <taxon>Sordariomycetidae</taxon>
        <taxon>Sordariales</taxon>
        <taxon>Podosporaceae</taxon>
        <taxon>Podospora</taxon>
    </lineage>
</organism>
<evidence type="ECO:0000256" key="6">
    <source>
        <dbReference type="ARBA" id="ARBA00048124"/>
    </source>
</evidence>
<comment type="function">
    <text evidence="5">Decapping enzyme for NAD-capped RNAs: specifically hydrolyzes the nicotinamide adenine dinucleotide (NAD) cap from a subset of RNAs by removing the entire NAD moiety from the 5'-end of an NAD-capped RNA. The NAD-cap is present at the 5'-end of some RNAs and snoRNAs. In contrast to the canonical 5'-end N7 methylguanosine (m7G) cap, the NAD cap promotes mRNA decay. Also acts as a non-canonical decapping enzyme that removes the entire cap structure of m7G capped or incompletely capped RNAs. Has decapping activity toward incomplete 5'-end m7G cap mRNAs such as unmethylated 5'-end-capped RNA (cap0), while it has no activity toward 2'-O-ribose methylated m7G cap (cap1). Also possesses RNA 5'-pyrophosphohydrolase activity by hydrolyzing the 5'-end triphosphate to release pyrophosphates. Stimulates exoribonuclease activity of Rat1, allowing it to degrade RNAs with stable secondary structure more effectively.</text>
</comment>
<evidence type="ECO:0000256" key="1">
    <source>
        <dbReference type="ARBA" id="ARBA00001968"/>
    </source>
</evidence>
<evidence type="ECO:0000256" key="4">
    <source>
        <dbReference type="ARBA" id="ARBA00044692"/>
    </source>
</evidence>
<dbReference type="AlphaFoldDB" id="A0AAE1C9U6"/>
<dbReference type="PANTHER" id="PTHR12395:SF9">
    <property type="entry name" value="DECAPPING AND EXORIBONUCLEASE PROTEIN"/>
    <property type="match status" value="1"/>
</dbReference>
<evidence type="ECO:0000256" key="3">
    <source>
        <dbReference type="ARBA" id="ARBA00044676"/>
    </source>
</evidence>
<keyword evidence="7" id="KW-0539">Nucleus</keyword>
<keyword evidence="7" id="KW-0378">Hydrolase</keyword>
<comment type="caution">
    <text evidence="9">The sequence shown here is derived from an EMBL/GenBank/DDBJ whole genome shotgun (WGS) entry which is preliminary data.</text>
</comment>
<dbReference type="GO" id="GO:0005634">
    <property type="term" value="C:nucleus"/>
    <property type="evidence" value="ECO:0007669"/>
    <property type="project" value="UniProtKB-SubCell"/>
</dbReference>
<dbReference type="Pfam" id="PF08652">
    <property type="entry name" value="RAI1"/>
    <property type="match status" value="1"/>
</dbReference>
<evidence type="ECO:0000313" key="9">
    <source>
        <dbReference type="EMBL" id="KAK3684828.1"/>
    </source>
</evidence>
<gene>
    <name evidence="9" type="ORF">B0T22DRAFT_481850</name>
</gene>
<feature type="domain" description="RAI1-like" evidence="8">
    <location>
        <begin position="21"/>
        <end position="359"/>
    </location>
</feature>
<reference evidence="9" key="1">
    <citation type="journal article" date="2023" name="Mol. Phylogenet. Evol.">
        <title>Genome-scale phylogeny and comparative genomics of the fungal order Sordariales.</title>
        <authorList>
            <person name="Hensen N."/>
            <person name="Bonometti L."/>
            <person name="Westerberg I."/>
            <person name="Brannstrom I.O."/>
            <person name="Guillou S."/>
            <person name="Cros-Aarteil S."/>
            <person name="Calhoun S."/>
            <person name="Haridas S."/>
            <person name="Kuo A."/>
            <person name="Mondo S."/>
            <person name="Pangilinan J."/>
            <person name="Riley R."/>
            <person name="LaButti K."/>
            <person name="Andreopoulos B."/>
            <person name="Lipzen A."/>
            <person name="Chen C."/>
            <person name="Yan M."/>
            <person name="Daum C."/>
            <person name="Ng V."/>
            <person name="Clum A."/>
            <person name="Steindorff A."/>
            <person name="Ohm R.A."/>
            <person name="Martin F."/>
            <person name="Silar P."/>
            <person name="Natvig D.O."/>
            <person name="Lalanne C."/>
            <person name="Gautier V."/>
            <person name="Ament-Velasquez S.L."/>
            <person name="Kruys A."/>
            <person name="Hutchinson M.I."/>
            <person name="Powell A.J."/>
            <person name="Barry K."/>
            <person name="Miller A.N."/>
            <person name="Grigoriev I.V."/>
            <person name="Debuchy R."/>
            <person name="Gladieux P."/>
            <person name="Hiltunen Thoren M."/>
            <person name="Johannesson H."/>
        </authorList>
    </citation>
    <scope>NUCLEOTIDE SEQUENCE</scope>
    <source>
        <strain evidence="9">CBS 314.62</strain>
    </source>
</reference>
<keyword evidence="7" id="KW-0547">Nucleotide-binding</keyword>
<keyword evidence="10" id="KW-1185">Reference proteome</keyword>
<dbReference type="GO" id="GO:0005829">
    <property type="term" value="C:cytosol"/>
    <property type="evidence" value="ECO:0007669"/>
    <property type="project" value="TreeGrafter"/>
</dbReference>
<reference evidence="9" key="2">
    <citation type="submission" date="2023-06" db="EMBL/GenBank/DDBJ databases">
        <authorList>
            <consortium name="Lawrence Berkeley National Laboratory"/>
            <person name="Haridas S."/>
            <person name="Hensen N."/>
            <person name="Bonometti L."/>
            <person name="Westerberg I."/>
            <person name="Brannstrom I.O."/>
            <person name="Guillou S."/>
            <person name="Cros-Aarteil S."/>
            <person name="Calhoun S."/>
            <person name="Kuo A."/>
            <person name="Mondo S."/>
            <person name="Pangilinan J."/>
            <person name="Riley R."/>
            <person name="Labutti K."/>
            <person name="Andreopoulos B."/>
            <person name="Lipzen A."/>
            <person name="Chen C."/>
            <person name="Yanf M."/>
            <person name="Daum C."/>
            <person name="Ng V."/>
            <person name="Clum A."/>
            <person name="Steindorff A."/>
            <person name="Ohm R."/>
            <person name="Martin F."/>
            <person name="Silar P."/>
            <person name="Natvig D."/>
            <person name="Lalanne C."/>
            <person name="Gautier V."/>
            <person name="Ament-Velasquez S.L."/>
            <person name="Kruys A."/>
            <person name="Hutchinson M.I."/>
            <person name="Powell A.J."/>
            <person name="Barry K."/>
            <person name="Miller A.N."/>
            <person name="Grigoriev I.V."/>
            <person name="Debuchy R."/>
            <person name="Gladieux P."/>
            <person name="Thoren M.H."/>
            <person name="Johannesson H."/>
        </authorList>
    </citation>
    <scope>NUCLEOTIDE SEQUENCE</scope>
    <source>
        <strain evidence="9">CBS 314.62</strain>
    </source>
</reference>
<comment type="catalytic activity">
    <reaction evidence="3">
        <text>a 5'-end (N(7)-methyl 5'-triphosphoguanosine)-ribonucleoside-ribonucleotide in mRNA + H2O = a (N(7)-methyl 5'-triphosphoguanosine)-nucleoside + a 5'-end phospho-ribonucleoside in mRNA + H(+)</text>
        <dbReference type="Rhea" id="RHEA:66928"/>
        <dbReference type="Rhea" id="RHEA-COMP:15692"/>
        <dbReference type="Rhea" id="RHEA-COMP:17313"/>
        <dbReference type="ChEBI" id="CHEBI:15377"/>
        <dbReference type="ChEBI" id="CHEBI:15378"/>
        <dbReference type="ChEBI" id="CHEBI:138282"/>
        <dbReference type="ChEBI" id="CHEBI:172876"/>
        <dbReference type="ChEBI" id="CHEBI:172877"/>
    </reaction>
    <physiologicalReaction direction="left-to-right" evidence="3">
        <dbReference type="Rhea" id="RHEA:66929"/>
    </physiologicalReaction>
</comment>
<proteinExistence type="inferred from homology"/>
<dbReference type="EC" id="3.6.1.-" evidence="7"/>
<dbReference type="Proteomes" id="UP001270362">
    <property type="component" value="Unassembled WGS sequence"/>
</dbReference>
<comment type="subcellular location">
    <subcellularLocation>
        <location evidence="7">Nucleus</location>
    </subcellularLocation>
</comment>
<dbReference type="GO" id="GO:0004518">
    <property type="term" value="F:nuclease activity"/>
    <property type="evidence" value="ECO:0007669"/>
    <property type="project" value="UniProtKB-KW"/>
</dbReference>
<dbReference type="GO" id="GO:0000166">
    <property type="term" value="F:nucleotide binding"/>
    <property type="evidence" value="ECO:0007669"/>
    <property type="project" value="UniProtKB-KW"/>
</dbReference>
<keyword evidence="7" id="KW-0540">Nuclease</keyword>
<evidence type="ECO:0000256" key="7">
    <source>
        <dbReference type="RuleBase" id="RU367113"/>
    </source>
</evidence>
<dbReference type="EMBL" id="JAULSO010000003">
    <property type="protein sequence ID" value="KAK3684828.1"/>
    <property type="molecule type" value="Genomic_DNA"/>
</dbReference>
<dbReference type="GO" id="GO:0034353">
    <property type="term" value="F:mRNA 5'-diphosphatase activity"/>
    <property type="evidence" value="ECO:0007669"/>
    <property type="project" value="TreeGrafter"/>
</dbReference>
<dbReference type="GO" id="GO:0110155">
    <property type="term" value="P:NAD-cap decapping"/>
    <property type="evidence" value="ECO:0007669"/>
    <property type="project" value="TreeGrafter"/>
</dbReference>
<comment type="cofactor">
    <cofactor evidence="1 7">
        <name>a divalent metal cation</name>
        <dbReference type="ChEBI" id="CHEBI:60240"/>
    </cofactor>
</comment>
<evidence type="ECO:0000259" key="8">
    <source>
        <dbReference type="Pfam" id="PF08652"/>
    </source>
</evidence>
<sequence>MTSAFSIQPVNRFMRDSEPVKRPKEFACFSYDDDHQFHLGDSSMKWYYPPPLGVDLSEGYESFVKHDDSADEHLDSLLKTIASHEKETGKPIDAHVVTWRGMMTKIMAAPFEDRDGFEMNATLYRDCIFIEEHHQHKEASRRAQDSQPWSGPIPQEVMQFWGYKFETLSTLPKPWGETSRDFIESRDKRTVNNKSQYCSVVRTGLGKSIICLGGEVDAIWDSKPQAPGAPINWVELKTSAEIRSERDMDNFERKLMKFWIQSFLLGVPKIIVGFRSRDGILVKTQEIDTTSIPGTVQRRGKIRWDGNTCINFASAFLEWLRQTITDDGVWRIRRRPKSPHIEVFQVEEVGHGSIITEGFMNWRIKLSLSQMELPEESTA</sequence>
<accession>A0AAE1C9U6</accession>
<evidence type="ECO:0000313" key="10">
    <source>
        <dbReference type="Proteomes" id="UP001270362"/>
    </source>
</evidence>
<dbReference type="GO" id="GO:0003723">
    <property type="term" value="F:RNA binding"/>
    <property type="evidence" value="ECO:0007669"/>
    <property type="project" value="UniProtKB-KW"/>
</dbReference>
<name>A0AAE1C9U6_9PEZI</name>
<dbReference type="GO" id="GO:0046872">
    <property type="term" value="F:metal ion binding"/>
    <property type="evidence" value="ECO:0007669"/>
    <property type="project" value="UniProtKB-KW"/>
</dbReference>
<dbReference type="InterPro" id="IPR039039">
    <property type="entry name" value="RAI1-like_fam"/>
</dbReference>
<evidence type="ECO:0000256" key="5">
    <source>
        <dbReference type="ARBA" id="ARBA00046211"/>
    </source>
</evidence>
<keyword evidence="7" id="KW-0694">RNA-binding</keyword>
<dbReference type="PANTHER" id="PTHR12395">
    <property type="entry name" value="DOM-3 RELATED"/>
    <property type="match status" value="1"/>
</dbReference>
<dbReference type="InterPro" id="IPR013961">
    <property type="entry name" value="RAI1"/>
</dbReference>
<comment type="catalytic activity">
    <reaction evidence="6">
        <text>a 5'-end NAD(+)-phospho-ribonucleoside in mRNA + H2O = a 5'-end phospho-ribonucleoside in mRNA + NAD(+) + H(+)</text>
        <dbReference type="Rhea" id="RHEA:60880"/>
        <dbReference type="Rhea" id="RHEA-COMP:15692"/>
        <dbReference type="Rhea" id="RHEA-COMP:15698"/>
        <dbReference type="ChEBI" id="CHEBI:15377"/>
        <dbReference type="ChEBI" id="CHEBI:15378"/>
        <dbReference type="ChEBI" id="CHEBI:57540"/>
        <dbReference type="ChEBI" id="CHEBI:138282"/>
        <dbReference type="ChEBI" id="CHEBI:144029"/>
    </reaction>
    <physiologicalReaction direction="left-to-right" evidence="6">
        <dbReference type="Rhea" id="RHEA:60881"/>
    </physiologicalReaction>
</comment>
<evidence type="ECO:0000256" key="2">
    <source>
        <dbReference type="ARBA" id="ARBA00006562"/>
    </source>
</evidence>
<dbReference type="GO" id="GO:0000956">
    <property type="term" value="P:nuclear-transcribed mRNA catabolic process"/>
    <property type="evidence" value="ECO:0007669"/>
    <property type="project" value="TreeGrafter"/>
</dbReference>
<protein>
    <recommendedName>
        <fullName evidence="7">Decapping nuclease</fullName>
        <ecNumber evidence="7">3.6.1.-</ecNumber>
    </recommendedName>
</protein>
<comment type="catalytic activity">
    <reaction evidence="4">
        <text>a 5'-end triphospho-ribonucleoside in mRNA + H2O = a 5'-end phospho-ribonucleoside in mRNA + diphosphate + H(+)</text>
        <dbReference type="Rhea" id="RHEA:78683"/>
        <dbReference type="Rhea" id="RHEA-COMP:15692"/>
        <dbReference type="Rhea" id="RHEA-COMP:17164"/>
        <dbReference type="ChEBI" id="CHEBI:15377"/>
        <dbReference type="ChEBI" id="CHEBI:15378"/>
        <dbReference type="ChEBI" id="CHEBI:33019"/>
        <dbReference type="ChEBI" id="CHEBI:138282"/>
        <dbReference type="ChEBI" id="CHEBI:167618"/>
    </reaction>
    <physiologicalReaction direction="left-to-right" evidence="4">
        <dbReference type="Rhea" id="RHEA:78684"/>
    </physiologicalReaction>
</comment>
<comment type="similarity">
    <text evidence="2 7">Belongs to the DXO/Dom3Z family.</text>
</comment>